<dbReference type="InterPro" id="IPR050327">
    <property type="entry name" value="Proton-linked_MCT"/>
</dbReference>
<name>A0ABS4W6R0_9PSEU</name>
<organism evidence="2 3">
    <name type="scientific">Pseudonocardia parietis</name>
    <dbReference type="NCBI Taxonomy" id="570936"/>
    <lineage>
        <taxon>Bacteria</taxon>
        <taxon>Bacillati</taxon>
        <taxon>Actinomycetota</taxon>
        <taxon>Actinomycetes</taxon>
        <taxon>Pseudonocardiales</taxon>
        <taxon>Pseudonocardiaceae</taxon>
        <taxon>Pseudonocardia</taxon>
    </lineage>
</organism>
<evidence type="ECO:0000256" key="1">
    <source>
        <dbReference type="SAM" id="Phobius"/>
    </source>
</evidence>
<dbReference type="PANTHER" id="PTHR11360:SF308">
    <property type="entry name" value="BLL3089 PROTEIN"/>
    <property type="match status" value="1"/>
</dbReference>
<feature type="transmembrane region" description="Helical" evidence="1">
    <location>
        <begin position="39"/>
        <end position="59"/>
    </location>
</feature>
<protein>
    <submittedName>
        <fullName evidence="2">Cyanate permease</fullName>
    </submittedName>
</protein>
<feature type="transmembrane region" description="Helical" evidence="1">
    <location>
        <begin position="244"/>
        <end position="262"/>
    </location>
</feature>
<dbReference type="InterPro" id="IPR011701">
    <property type="entry name" value="MFS"/>
</dbReference>
<feature type="transmembrane region" description="Helical" evidence="1">
    <location>
        <begin position="6"/>
        <end position="27"/>
    </location>
</feature>
<dbReference type="SUPFAM" id="SSF103473">
    <property type="entry name" value="MFS general substrate transporter"/>
    <property type="match status" value="1"/>
</dbReference>
<feature type="transmembrane region" description="Helical" evidence="1">
    <location>
        <begin position="212"/>
        <end position="232"/>
    </location>
</feature>
<comment type="caution">
    <text evidence="2">The sequence shown here is derived from an EMBL/GenBank/DDBJ whole genome shotgun (WGS) entry which is preliminary data.</text>
</comment>
<evidence type="ECO:0000313" key="2">
    <source>
        <dbReference type="EMBL" id="MBP2371893.1"/>
    </source>
</evidence>
<dbReference type="InterPro" id="IPR036259">
    <property type="entry name" value="MFS_trans_sf"/>
</dbReference>
<gene>
    <name evidence="2" type="ORF">JOF36_007666</name>
</gene>
<reference evidence="2 3" key="1">
    <citation type="submission" date="2021-03" db="EMBL/GenBank/DDBJ databases">
        <title>Sequencing the genomes of 1000 actinobacteria strains.</title>
        <authorList>
            <person name="Klenk H.-P."/>
        </authorList>
    </citation>
    <scope>NUCLEOTIDE SEQUENCE [LARGE SCALE GENOMIC DNA]</scope>
    <source>
        <strain evidence="2 3">DSM 45256</strain>
    </source>
</reference>
<dbReference type="Proteomes" id="UP001519295">
    <property type="component" value="Unassembled WGS sequence"/>
</dbReference>
<keyword evidence="1" id="KW-0812">Transmembrane</keyword>
<keyword evidence="1" id="KW-0472">Membrane</keyword>
<dbReference type="Gene3D" id="1.20.1250.20">
    <property type="entry name" value="MFS general substrate transporter like domains"/>
    <property type="match status" value="1"/>
</dbReference>
<sequence>MTERLGSVIGWVTALGSAGISLIPLLLERIVAAEGVRTAWAVQGVAVWVVVVPLALWGLPRRPVVAVSEPQGGTSQHASLGPVLREPMFWVITAGVGVLALVSTALTFHQVDVLGERGLSPAAAAATFLPQTIAGMAATLAAGRLLDRSSPRPVMLGSMAAMAGALALGGYLVPGWQAVLYGGLLGVAGNTFRTVEAAALPRYFGTARIGAVRGLVHAVTVGGSAIGPVLLALGHDIAHTYRPLLLALIVLPAALAVTVLVVREPATAAPACTNSS</sequence>
<keyword evidence="3" id="KW-1185">Reference proteome</keyword>
<dbReference type="Pfam" id="PF07690">
    <property type="entry name" value="MFS_1"/>
    <property type="match status" value="1"/>
</dbReference>
<dbReference type="EMBL" id="JAGINU010000004">
    <property type="protein sequence ID" value="MBP2371893.1"/>
    <property type="molecule type" value="Genomic_DNA"/>
</dbReference>
<accession>A0ABS4W6R0</accession>
<evidence type="ECO:0000313" key="3">
    <source>
        <dbReference type="Proteomes" id="UP001519295"/>
    </source>
</evidence>
<dbReference type="PANTHER" id="PTHR11360">
    <property type="entry name" value="MONOCARBOXYLATE TRANSPORTER"/>
    <property type="match status" value="1"/>
</dbReference>
<keyword evidence="1" id="KW-1133">Transmembrane helix</keyword>
<proteinExistence type="predicted"/>
<feature type="transmembrane region" description="Helical" evidence="1">
    <location>
        <begin position="88"/>
        <end position="108"/>
    </location>
</feature>